<dbReference type="EMBL" id="FMZX01000035">
    <property type="protein sequence ID" value="SDE42108.1"/>
    <property type="molecule type" value="Genomic_DNA"/>
</dbReference>
<reference evidence="1 2" key="1">
    <citation type="submission" date="2016-10" db="EMBL/GenBank/DDBJ databases">
        <authorList>
            <person name="de Groot N.N."/>
        </authorList>
    </citation>
    <scope>NUCLEOTIDE SEQUENCE [LARGE SCALE GENOMIC DNA]</scope>
    <source>
        <strain evidence="1 2">CPCC 100156</strain>
    </source>
</reference>
<evidence type="ECO:0000313" key="2">
    <source>
        <dbReference type="Proteomes" id="UP000198925"/>
    </source>
</evidence>
<evidence type="ECO:0008006" key="3">
    <source>
        <dbReference type="Google" id="ProtNLM"/>
    </source>
</evidence>
<dbReference type="Proteomes" id="UP000198925">
    <property type="component" value="Unassembled WGS sequence"/>
</dbReference>
<name>A0A1G7CS02_9PROT</name>
<protein>
    <recommendedName>
        <fullName evidence="3">SOS response-associated peptidase</fullName>
    </recommendedName>
</protein>
<accession>A0A1G7CS02</accession>
<sequence>MCNLYSITKGQQAIRELTRAMADRTGNRHCHVAERWVE</sequence>
<organism evidence="1 2">
    <name type="scientific">Belnapia rosea</name>
    <dbReference type="NCBI Taxonomy" id="938405"/>
    <lineage>
        <taxon>Bacteria</taxon>
        <taxon>Pseudomonadati</taxon>
        <taxon>Pseudomonadota</taxon>
        <taxon>Alphaproteobacteria</taxon>
        <taxon>Acetobacterales</taxon>
        <taxon>Roseomonadaceae</taxon>
        <taxon>Belnapia</taxon>
    </lineage>
</organism>
<keyword evidence="2" id="KW-1185">Reference proteome</keyword>
<proteinExistence type="predicted"/>
<gene>
    <name evidence="1" type="ORF">SAMN04487779_103512</name>
</gene>
<evidence type="ECO:0000313" key="1">
    <source>
        <dbReference type="EMBL" id="SDE42108.1"/>
    </source>
</evidence>
<dbReference type="AlphaFoldDB" id="A0A1G7CS02"/>